<keyword evidence="5" id="KW-1185">Reference proteome</keyword>
<sequence length="320" mass="34053">MTAAGSGDDDRFRGVCPVLEVPFTPAGDVDQAGFARVVDHVLGTGVTAVMFPGFASEFHKLDDAERDLLARILLERTSGLDVAAIVSVPDHATTIAVRRARSAVDAGADAVNILPPSFLSPPGNKVLAHVEAVLDAVAGTTAILQYAPAQTGTVLSPEAIRGLARAHQNLRLVKVEAVPPGPVVSALLDGEPSLSCLVGYAGVQLPDALRRGAAGVQPGCSFVELYVRVWDLWESGRVDEALGLHGRMLPYLAYWMQGVELIVQAEKTISQRRGLIDHDVCRAPGRPLDAHETAMVDRFLEEFHDLLPTPVGRTGTPDNK</sequence>
<dbReference type="PANTHER" id="PTHR12128:SF66">
    <property type="entry name" value="4-HYDROXY-2-OXOGLUTARATE ALDOLASE, MITOCHONDRIAL"/>
    <property type="match status" value="1"/>
</dbReference>
<evidence type="ECO:0000256" key="1">
    <source>
        <dbReference type="ARBA" id="ARBA00007592"/>
    </source>
</evidence>
<gene>
    <name evidence="4" type="ORF">E1269_11680</name>
</gene>
<proteinExistence type="inferred from homology"/>
<dbReference type="RefSeq" id="WP_131894585.1">
    <property type="nucleotide sequence ID" value="NZ_SMKZ01000014.1"/>
</dbReference>
<dbReference type="OrthoDB" id="9778880at2"/>
<dbReference type="Pfam" id="PF00701">
    <property type="entry name" value="DHDPS"/>
    <property type="match status" value="1"/>
</dbReference>
<dbReference type="EMBL" id="SMKZ01000014">
    <property type="protein sequence ID" value="TDE10356.1"/>
    <property type="molecule type" value="Genomic_DNA"/>
</dbReference>
<dbReference type="GO" id="GO:0008840">
    <property type="term" value="F:4-hydroxy-tetrahydrodipicolinate synthase activity"/>
    <property type="evidence" value="ECO:0007669"/>
    <property type="project" value="TreeGrafter"/>
</dbReference>
<dbReference type="InterPro" id="IPR002220">
    <property type="entry name" value="DapA-like"/>
</dbReference>
<reference evidence="4 5" key="1">
    <citation type="submission" date="2019-03" db="EMBL/GenBank/DDBJ databases">
        <title>Draft genome sequences of novel Actinobacteria.</title>
        <authorList>
            <person name="Sahin N."/>
            <person name="Ay H."/>
            <person name="Saygin H."/>
        </authorList>
    </citation>
    <scope>NUCLEOTIDE SEQUENCE [LARGE SCALE GENOMIC DNA]</scope>
    <source>
        <strain evidence="4 5">5K138</strain>
    </source>
</reference>
<keyword evidence="2 3" id="KW-0456">Lyase</keyword>
<accession>A0A4R5D9U6</accession>
<dbReference type="PANTHER" id="PTHR12128">
    <property type="entry name" value="DIHYDRODIPICOLINATE SYNTHASE"/>
    <property type="match status" value="1"/>
</dbReference>
<dbReference type="Proteomes" id="UP000294739">
    <property type="component" value="Unassembled WGS sequence"/>
</dbReference>
<dbReference type="SUPFAM" id="SSF51569">
    <property type="entry name" value="Aldolase"/>
    <property type="match status" value="1"/>
</dbReference>
<organism evidence="4 5">
    <name type="scientific">Jiangella asiatica</name>
    <dbReference type="NCBI Taxonomy" id="2530372"/>
    <lineage>
        <taxon>Bacteria</taxon>
        <taxon>Bacillati</taxon>
        <taxon>Actinomycetota</taxon>
        <taxon>Actinomycetes</taxon>
        <taxon>Jiangellales</taxon>
        <taxon>Jiangellaceae</taxon>
        <taxon>Jiangella</taxon>
    </lineage>
</organism>
<comment type="caution">
    <text evidence="4">The sequence shown here is derived from an EMBL/GenBank/DDBJ whole genome shotgun (WGS) entry which is preliminary data.</text>
</comment>
<protein>
    <submittedName>
        <fullName evidence="4">Dihydrodipicolinate synthase family protein</fullName>
    </submittedName>
</protein>
<evidence type="ECO:0000256" key="3">
    <source>
        <dbReference type="PIRNR" id="PIRNR001365"/>
    </source>
</evidence>
<comment type="similarity">
    <text evidence="1 3">Belongs to the DapA family.</text>
</comment>
<dbReference type="GO" id="GO:0005829">
    <property type="term" value="C:cytosol"/>
    <property type="evidence" value="ECO:0007669"/>
    <property type="project" value="TreeGrafter"/>
</dbReference>
<dbReference type="InParanoid" id="A0A4R5D9U6"/>
<name>A0A4R5D9U6_9ACTN</name>
<dbReference type="InterPro" id="IPR013785">
    <property type="entry name" value="Aldolase_TIM"/>
</dbReference>
<dbReference type="Gene3D" id="3.20.20.70">
    <property type="entry name" value="Aldolase class I"/>
    <property type="match status" value="1"/>
</dbReference>
<evidence type="ECO:0000313" key="5">
    <source>
        <dbReference type="Proteomes" id="UP000294739"/>
    </source>
</evidence>
<dbReference type="PIRSF" id="PIRSF001365">
    <property type="entry name" value="DHDPS"/>
    <property type="match status" value="1"/>
</dbReference>
<dbReference type="AlphaFoldDB" id="A0A4R5D9U6"/>
<evidence type="ECO:0000313" key="4">
    <source>
        <dbReference type="EMBL" id="TDE10356.1"/>
    </source>
</evidence>
<evidence type="ECO:0000256" key="2">
    <source>
        <dbReference type="ARBA" id="ARBA00023239"/>
    </source>
</evidence>
<dbReference type="CDD" id="cd00408">
    <property type="entry name" value="DHDPS-like"/>
    <property type="match status" value="1"/>
</dbReference>
<dbReference type="SMART" id="SM01130">
    <property type="entry name" value="DHDPS"/>
    <property type="match status" value="1"/>
</dbReference>